<dbReference type="KEGG" id="mew:MSWAN_0415"/>
<dbReference type="Pfam" id="PF00583">
    <property type="entry name" value="Acetyltransf_1"/>
    <property type="match status" value="1"/>
</dbReference>
<dbReference type="Gene3D" id="3.40.630.30">
    <property type="match status" value="1"/>
</dbReference>
<organism evidence="4 5">
    <name type="scientific">Methanobacterium paludis (strain DSM 25820 / JCM 18151 / SWAN1)</name>
    <dbReference type="NCBI Taxonomy" id="868131"/>
    <lineage>
        <taxon>Archaea</taxon>
        <taxon>Methanobacteriati</taxon>
        <taxon>Methanobacteriota</taxon>
        <taxon>Methanomada group</taxon>
        <taxon>Methanobacteria</taxon>
        <taxon>Methanobacteriales</taxon>
        <taxon>Methanobacteriaceae</taxon>
        <taxon>Methanobacterium</taxon>
    </lineage>
</organism>
<dbReference type="CDD" id="cd04301">
    <property type="entry name" value="NAT_SF"/>
    <property type="match status" value="1"/>
</dbReference>
<keyword evidence="2" id="KW-0012">Acyltransferase</keyword>
<gene>
    <name evidence="4" type="ordered locus">MSWAN_0415</name>
</gene>
<dbReference type="HOGENOM" id="CLU_013985_23_0_2"/>
<dbReference type="eggNOG" id="arCOG00833">
    <property type="taxonomic scope" value="Archaea"/>
</dbReference>
<dbReference type="InterPro" id="IPR045047">
    <property type="entry name" value="Ard1-like"/>
</dbReference>
<evidence type="ECO:0000259" key="3">
    <source>
        <dbReference type="PROSITE" id="PS51186"/>
    </source>
</evidence>
<dbReference type="OrthoDB" id="43754at2157"/>
<dbReference type="EMBL" id="CP002772">
    <property type="protein sequence ID" value="AEG17457.1"/>
    <property type="molecule type" value="Genomic_DNA"/>
</dbReference>
<dbReference type="GeneID" id="10667899"/>
<dbReference type="AlphaFoldDB" id="F6D3P0"/>
<evidence type="ECO:0000256" key="1">
    <source>
        <dbReference type="ARBA" id="ARBA00022679"/>
    </source>
</evidence>
<dbReference type="PROSITE" id="PS51186">
    <property type="entry name" value="GNAT"/>
    <property type="match status" value="1"/>
</dbReference>
<dbReference type="NCBIfam" id="TIGR01575">
    <property type="entry name" value="rimI"/>
    <property type="match status" value="1"/>
</dbReference>
<dbReference type="GO" id="GO:0004596">
    <property type="term" value="F:protein-N-terminal amino-acid acetyltransferase activity"/>
    <property type="evidence" value="ECO:0007669"/>
    <property type="project" value="InterPro"/>
</dbReference>
<feature type="domain" description="N-acetyltransferase" evidence="3">
    <location>
        <begin position="1"/>
        <end position="144"/>
    </location>
</feature>
<keyword evidence="1" id="KW-0808">Transferase</keyword>
<sequence>MIIREFRRPDIKKVLEIETSSFSDPYPSSILVEIYNLGAGFLVAQEDNSIVGYIIFWIRFEDEGHIISIAVDKKYRRNGVGSKLVETTMEIFKKYSVKTIKLEVRIGNTGARKFYKRLGFVEKKVLEKYYEDFEDAVIMDKKMDKNPAIN</sequence>
<dbReference type="PANTHER" id="PTHR23091:SF4">
    <property type="entry name" value="N-TERMINAL AMINO-ACID N(ALPHA)-ACETYLTRANSFERASE NATA"/>
    <property type="match status" value="1"/>
</dbReference>
<reference evidence="4 5" key="1">
    <citation type="journal article" date="2014" name="Int. J. Syst. Evol. Microbiol.">
        <title>Methanobacterium paludis sp. nov. and a novel strain of Methanobacterium lacus isolated from northern peatlands.</title>
        <authorList>
            <person name="Cadillo-Quiroz H."/>
            <person name="Brauer S.L."/>
            <person name="Goodson N."/>
            <person name="Yavitt J.B."/>
            <person name="Zinder S.H."/>
        </authorList>
    </citation>
    <scope>NUCLEOTIDE SEQUENCE [LARGE SCALE GENOMIC DNA]</scope>
    <source>
        <strain evidence="5">DSM 25820 / JCM 18151 / SWAN1</strain>
    </source>
</reference>
<dbReference type="STRING" id="868131.MSWAN_0415"/>
<dbReference type="GO" id="GO:0031415">
    <property type="term" value="C:NatA complex"/>
    <property type="evidence" value="ECO:0007669"/>
    <property type="project" value="InterPro"/>
</dbReference>
<evidence type="ECO:0000313" key="5">
    <source>
        <dbReference type="Proteomes" id="UP000009231"/>
    </source>
</evidence>
<dbReference type="InterPro" id="IPR016181">
    <property type="entry name" value="Acyl_CoA_acyltransferase"/>
</dbReference>
<evidence type="ECO:0000313" key="4">
    <source>
        <dbReference type="EMBL" id="AEG17457.1"/>
    </source>
</evidence>
<protein>
    <submittedName>
        <fullName evidence="4">Ribosomal-protein-alanine acetyltransferase</fullName>
    </submittedName>
</protein>
<proteinExistence type="predicted"/>
<dbReference type="PANTHER" id="PTHR23091">
    <property type="entry name" value="N-TERMINAL ACETYLTRANSFERASE"/>
    <property type="match status" value="1"/>
</dbReference>
<dbReference type="SUPFAM" id="SSF55729">
    <property type="entry name" value="Acyl-CoA N-acyltransferases (Nat)"/>
    <property type="match status" value="1"/>
</dbReference>
<accession>F6D3P0</accession>
<keyword evidence="5" id="KW-1185">Reference proteome</keyword>
<dbReference type="Proteomes" id="UP000009231">
    <property type="component" value="Chromosome"/>
</dbReference>
<name>F6D3P0_METPW</name>
<dbReference type="InterPro" id="IPR000182">
    <property type="entry name" value="GNAT_dom"/>
</dbReference>
<dbReference type="InterPro" id="IPR006464">
    <property type="entry name" value="AcTrfase_RimI/Ard1"/>
</dbReference>
<evidence type="ECO:0000256" key="2">
    <source>
        <dbReference type="ARBA" id="ARBA00023315"/>
    </source>
</evidence>
<dbReference type="RefSeq" id="WP_013824959.1">
    <property type="nucleotide sequence ID" value="NC_015574.1"/>
</dbReference>